<reference evidence="1" key="1">
    <citation type="submission" date="2021-01" db="EMBL/GenBank/DDBJ databases">
        <title>Marivirga sp. nov., isolated from intertidal surface sediments.</title>
        <authorList>
            <person name="Zhang M."/>
        </authorList>
    </citation>
    <scope>NUCLEOTIDE SEQUENCE</scope>
    <source>
        <strain evidence="1">SM1354</strain>
    </source>
</reference>
<organism evidence="1 2">
    <name type="scientific">Marivirga atlantica</name>
    <dbReference type="NCBI Taxonomy" id="1548457"/>
    <lineage>
        <taxon>Bacteria</taxon>
        <taxon>Pseudomonadati</taxon>
        <taxon>Bacteroidota</taxon>
        <taxon>Cytophagia</taxon>
        <taxon>Cytophagales</taxon>
        <taxon>Marivirgaceae</taxon>
        <taxon>Marivirga</taxon>
    </lineage>
</organism>
<gene>
    <name evidence="1" type="ORF">JKP34_07675</name>
</gene>
<evidence type="ECO:0008006" key="3">
    <source>
        <dbReference type="Google" id="ProtNLM"/>
    </source>
</evidence>
<dbReference type="Proteomes" id="UP000642920">
    <property type="component" value="Unassembled WGS sequence"/>
</dbReference>
<dbReference type="RefSeq" id="WP_201919460.1">
    <property type="nucleotide sequence ID" value="NZ_JAERQG010000002.1"/>
</dbReference>
<sequence length="263" mass="30597">MFRVILLYIFIIQAFGSYELMAEDTYIRGFYHGQNVFIRNSFLEANQKFCIQQIYVNGELSISEPDVSAVEIDLSAFNLEDRIVLRIIHQDGCKPELINPEVIQNDISFSWINIYVNEEEILWITSKESSEGFYVIEKEIGNIWEPIDTAKTKGNIFINQHSVALDHIPGNNNYRVVYYPPKGDPSVSSPFKYFSDKREISHAIDTDKWSIEFTEEVSFQLLNANSRVIKRGKGVSYNIRRLPKGTYILKYEGKEYTFEKTVR</sequence>
<dbReference type="AlphaFoldDB" id="A0A937DGT1"/>
<keyword evidence="2" id="KW-1185">Reference proteome</keyword>
<evidence type="ECO:0000313" key="2">
    <source>
        <dbReference type="Proteomes" id="UP000642920"/>
    </source>
</evidence>
<evidence type="ECO:0000313" key="1">
    <source>
        <dbReference type="EMBL" id="MBL0765123.1"/>
    </source>
</evidence>
<accession>A0A937DGT1</accession>
<name>A0A937DGT1_9BACT</name>
<protein>
    <recommendedName>
        <fullName evidence="3">Secretion system C-terminal sorting domain-containing protein</fullName>
    </recommendedName>
</protein>
<proteinExistence type="predicted"/>
<comment type="caution">
    <text evidence="1">The sequence shown here is derived from an EMBL/GenBank/DDBJ whole genome shotgun (WGS) entry which is preliminary data.</text>
</comment>
<dbReference type="EMBL" id="JAERQG010000002">
    <property type="protein sequence ID" value="MBL0765123.1"/>
    <property type="molecule type" value="Genomic_DNA"/>
</dbReference>